<name>A0A9P0HGU8_NEZVI</name>
<sequence>MRVYFYVSGAVDFENDLHFKIRPPRFDLFEFFGFFYMRLHWFVKM</sequence>
<organism evidence="1 2">
    <name type="scientific">Nezara viridula</name>
    <name type="common">Southern green stink bug</name>
    <name type="synonym">Cimex viridulus</name>
    <dbReference type="NCBI Taxonomy" id="85310"/>
    <lineage>
        <taxon>Eukaryota</taxon>
        <taxon>Metazoa</taxon>
        <taxon>Ecdysozoa</taxon>
        <taxon>Arthropoda</taxon>
        <taxon>Hexapoda</taxon>
        <taxon>Insecta</taxon>
        <taxon>Pterygota</taxon>
        <taxon>Neoptera</taxon>
        <taxon>Paraneoptera</taxon>
        <taxon>Hemiptera</taxon>
        <taxon>Heteroptera</taxon>
        <taxon>Panheteroptera</taxon>
        <taxon>Pentatomomorpha</taxon>
        <taxon>Pentatomoidea</taxon>
        <taxon>Pentatomidae</taxon>
        <taxon>Pentatominae</taxon>
        <taxon>Nezara</taxon>
    </lineage>
</organism>
<dbReference type="EMBL" id="OV725081">
    <property type="protein sequence ID" value="CAH1401507.1"/>
    <property type="molecule type" value="Genomic_DNA"/>
</dbReference>
<protein>
    <submittedName>
        <fullName evidence="1">Uncharacterized protein</fullName>
    </submittedName>
</protein>
<gene>
    <name evidence="1" type="ORF">NEZAVI_LOCUS10516</name>
</gene>
<dbReference type="AlphaFoldDB" id="A0A9P0HGU8"/>
<evidence type="ECO:0000313" key="1">
    <source>
        <dbReference type="EMBL" id="CAH1401507.1"/>
    </source>
</evidence>
<accession>A0A9P0HGU8</accession>
<dbReference type="Proteomes" id="UP001152798">
    <property type="component" value="Chromosome 5"/>
</dbReference>
<reference evidence="1" key="1">
    <citation type="submission" date="2022-01" db="EMBL/GenBank/DDBJ databases">
        <authorList>
            <person name="King R."/>
        </authorList>
    </citation>
    <scope>NUCLEOTIDE SEQUENCE</scope>
</reference>
<evidence type="ECO:0000313" key="2">
    <source>
        <dbReference type="Proteomes" id="UP001152798"/>
    </source>
</evidence>
<keyword evidence="2" id="KW-1185">Reference proteome</keyword>
<proteinExistence type="predicted"/>